<name>A0ABM7UIT7_9LEPT</name>
<organism evidence="1 2">
    <name type="scientific">Leptospira kobayashii</name>
    <dbReference type="NCBI Taxonomy" id="1917830"/>
    <lineage>
        <taxon>Bacteria</taxon>
        <taxon>Pseudomonadati</taxon>
        <taxon>Spirochaetota</taxon>
        <taxon>Spirochaetia</taxon>
        <taxon>Leptospirales</taxon>
        <taxon>Leptospiraceae</taxon>
        <taxon>Leptospira</taxon>
    </lineage>
</organism>
<dbReference type="CDD" id="cd00754">
    <property type="entry name" value="Ubl_MoaD"/>
    <property type="match status" value="1"/>
</dbReference>
<evidence type="ECO:0008006" key="3">
    <source>
        <dbReference type="Google" id="ProtNLM"/>
    </source>
</evidence>
<dbReference type="InterPro" id="IPR003749">
    <property type="entry name" value="ThiS/MoaD-like"/>
</dbReference>
<evidence type="ECO:0000313" key="2">
    <source>
        <dbReference type="Proteomes" id="UP000245263"/>
    </source>
</evidence>
<evidence type="ECO:0000313" key="1">
    <source>
        <dbReference type="EMBL" id="BDA78676.1"/>
    </source>
</evidence>
<proteinExistence type="predicted"/>
<sequence length="80" mass="8947">MKIQLLCFAAMKDFFPAQWDLHLEGVRTLSDLKLYLQNQNPKASSLLKISRFAINQTIVREEEIIFDGAVIAVLPPSSGG</sequence>
<protein>
    <recommendedName>
        <fullName evidence="3">ThiS family protein</fullName>
    </recommendedName>
</protein>
<dbReference type="EMBL" id="AP025028">
    <property type="protein sequence ID" value="BDA78676.1"/>
    <property type="molecule type" value="Genomic_DNA"/>
</dbReference>
<reference evidence="1 2" key="1">
    <citation type="submission" date="2021-08" db="EMBL/GenBank/DDBJ databases">
        <title>Complete genome sequence of Leptospira kobayashii strain E30.</title>
        <authorList>
            <person name="Nakao R."/>
            <person name="Nakamura S."/>
            <person name="Masuzawa T."/>
            <person name="Koizumi N."/>
        </authorList>
    </citation>
    <scope>NUCLEOTIDE SEQUENCE [LARGE SCALE GENOMIC DNA]</scope>
    <source>
        <strain evidence="1 2">E30</strain>
    </source>
</reference>
<dbReference type="Pfam" id="PF02597">
    <property type="entry name" value="ThiS"/>
    <property type="match status" value="1"/>
</dbReference>
<dbReference type="InterPro" id="IPR016155">
    <property type="entry name" value="Mopterin_synth/thiamin_S_b"/>
</dbReference>
<dbReference type="RefSeq" id="WP_109019659.1">
    <property type="nucleotide sequence ID" value="NZ_AP025028.1"/>
</dbReference>
<dbReference type="InterPro" id="IPR012675">
    <property type="entry name" value="Beta-grasp_dom_sf"/>
</dbReference>
<dbReference type="Gene3D" id="3.10.20.30">
    <property type="match status" value="1"/>
</dbReference>
<dbReference type="SUPFAM" id="SSF54285">
    <property type="entry name" value="MoaD/ThiS"/>
    <property type="match status" value="1"/>
</dbReference>
<accession>A0ABM7UIT7</accession>
<keyword evidence="2" id="KW-1185">Reference proteome</keyword>
<gene>
    <name evidence="1" type="ORF">LPTSP3_g16060</name>
</gene>
<dbReference type="Proteomes" id="UP000245263">
    <property type="component" value="Chromosome 1"/>
</dbReference>